<accession>A0A1F5VIB1</accession>
<keyword evidence="1" id="KW-0472">Membrane</keyword>
<feature type="transmembrane region" description="Helical" evidence="1">
    <location>
        <begin position="6"/>
        <end position="22"/>
    </location>
</feature>
<evidence type="ECO:0000259" key="2">
    <source>
        <dbReference type="Pfam" id="PF14080"/>
    </source>
</evidence>
<dbReference type="STRING" id="1817863.A2Y62_04875"/>
<keyword evidence="1" id="KW-1133">Transmembrane helix</keyword>
<feature type="domain" description="DUF4261" evidence="2">
    <location>
        <begin position="215"/>
        <end position="275"/>
    </location>
</feature>
<sequence length="297" mass="34140">MSYGIIALFVIVGLLLSGLYLFNRKQKGLSANIPHYYINISLLLPVVGTFNAEVFTKAFDEKWGASLSCLEHIPKGEPEEYMHHFHISNGKNNLMLSYSNKPMEQEFTQGLMETIPYLTEKEIQFVQHHKAFIVLDYMMGTQNAFERLSFTSQLLLSLLKYTDAAGYINWSSKCYRQASFINHFYHLDYQDIESLFSIFINIHKVFIEEGYWIHTHGMEQFELPDIQIKFANESDVTYYSELLSSMAIYTIEKRAVLKIGDTAELAGDGVIYKITSADTDPEHPYGAYGAIELLRQN</sequence>
<keyword evidence="1" id="KW-0812">Transmembrane</keyword>
<dbReference type="Proteomes" id="UP000178943">
    <property type="component" value="Unassembled WGS sequence"/>
</dbReference>
<dbReference type="Pfam" id="PF14080">
    <property type="entry name" value="DUF4261"/>
    <property type="match status" value="1"/>
</dbReference>
<evidence type="ECO:0000313" key="4">
    <source>
        <dbReference type="Proteomes" id="UP000178943"/>
    </source>
</evidence>
<reference evidence="3 4" key="1">
    <citation type="journal article" date="2016" name="Nat. Commun.">
        <title>Thousands of microbial genomes shed light on interconnected biogeochemical processes in an aquifer system.</title>
        <authorList>
            <person name="Anantharaman K."/>
            <person name="Brown C.T."/>
            <person name="Hug L.A."/>
            <person name="Sharon I."/>
            <person name="Castelle C.J."/>
            <person name="Probst A.J."/>
            <person name="Thomas B.C."/>
            <person name="Singh A."/>
            <person name="Wilkins M.J."/>
            <person name="Karaoz U."/>
            <person name="Brodie E.L."/>
            <person name="Williams K.H."/>
            <person name="Hubbard S.S."/>
            <person name="Banfield J.F."/>
        </authorList>
    </citation>
    <scope>NUCLEOTIDE SEQUENCE [LARGE SCALE GENOMIC DNA]</scope>
</reference>
<dbReference type="InterPro" id="IPR025357">
    <property type="entry name" value="DUF4261"/>
</dbReference>
<gene>
    <name evidence="3" type="ORF">A2Y62_04875</name>
</gene>
<protein>
    <recommendedName>
        <fullName evidence="2">DUF4261 domain-containing protein</fullName>
    </recommendedName>
</protein>
<proteinExistence type="predicted"/>
<organism evidence="3 4">
    <name type="scientific">Candidatus Fischerbacteria bacterium RBG_13_37_8</name>
    <dbReference type="NCBI Taxonomy" id="1817863"/>
    <lineage>
        <taxon>Bacteria</taxon>
        <taxon>Candidatus Fischeribacteriota</taxon>
    </lineage>
</organism>
<name>A0A1F5VIB1_9BACT</name>
<dbReference type="AlphaFoldDB" id="A0A1F5VIB1"/>
<evidence type="ECO:0000256" key="1">
    <source>
        <dbReference type="SAM" id="Phobius"/>
    </source>
</evidence>
<comment type="caution">
    <text evidence="3">The sequence shown here is derived from an EMBL/GenBank/DDBJ whole genome shotgun (WGS) entry which is preliminary data.</text>
</comment>
<evidence type="ECO:0000313" key="3">
    <source>
        <dbReference type="EMBL" id="OGF62968.1"/>
    </source>
</evidence>
<dbReference type="EMBL" id="MFGW01000171">
    <property type="protein sequence ID" value="OGF62968.1"/>
    <property type="molecule type" value="Genomic_DNA"/>
</dbReference>